<name>A0A0F9FH30_9ZZZZ</name>
<gene>
    <name evidence="1" type="ORF">LCGC14_1953260</name>
</gene>
<reference evidence="1" key="1">
    <citation type="journal article" date="2015" name="Nature">
        <title>Complex archaea that bridge the gap between prokaryotes and eukaryotes.</title>
        <authorList>
            <person name="Spang A."/>
            <person name="Saw J.H."/>
            <person name="Jorgensen S.L."/>
            <person name="Zaremba-Niedzwiedzka K."/>
            <person name="Martijn J."/>
            <person name="Lind A.E."/>
            <person name="van Eijk R."/>
            <person name="Schleper C."/>
            <person name="Guy L."/>
            <person name="Ettema T.J."/>
        </authorList>
    </citation>
    <scope>NUCLEOTIDE SEQUENCE</scope>
</reference>
<sequence length="118" mass="13173">MPYWAVFNDQKSLAELEGFLSAHGPFERVDSLLFQNGVQAEGQATASDWLDVLSAHASSASLLGLLPDQHPRDFAAFDRYRRVLRKTEGDLEEPMRSGLELNEVLHHLVLREGIGSIL</sequence>
<evidence type="ECO:0000313" key="1">
    <source>
        <dbReference type="EMBL" id="KKL85583.1"/>
    </source>
</evidence>
<dbReference type="EMBL" id="LAZR01021364">
    <property type="protein sequence ID" value="KKL85583.1"/>
    <property type="molecule type" value="Genomic_DNA"/>
</dbReference>
<protein>
    <submittedName>
        <fullName evidence="1">Uncharacterized protein</fullName>
    </submittedName>
</protein>
<dbReference type="AlphaFoldDB" id="A0A0F9FH30"/>
<proteinExistence type="predicted"/>
<comment type="caution">
    <text evidence="1">The sequence shown here is derived from an EMBL/GenBank/DDBJ whole genome shotgun (WGS) entry which is preliminary data.</text>
</comment>
<organism evidence="1">
    <name type="scientific">marine sediment metagenome</name>
    <dbReference type="NCBI Taxonomy" id="412755"/>
    <lineage>
        <taxon>unclassified sequences</taxon>
        <taxon>metagenomes</taxon>
        <taxon>ecological metagenomes</taxon>
    </lineage>
</organism>
<accession>A0A0F9FH30</accession>